<comment type="subcellular location">
    <subcellularLocation>
        <location evidence="1">Membrane</location>
    </subcellularLocation>
</comment>
<feature type="transmembrane region" description="Helical" evidence="5">
    <location>
        <begin position="191"/>
        <end position="214"/>
    </location>
</feature>
<dbReference type="InterPro" id="IPR000276">
    <property type="entry name" value="GPCR_Rhodpsn"/>
</dbReference>
<dbReference type="CTD" id="9943467"/>
<feature type="transmembrane region" description="Helical" evidence="5">
    <location>
        <begin position="277"/>
        <end position="297"/>
    </location>
</feature>
<dbReference type="GO" id="GO:0004930">
    <property type="term" value="F:G protein-coupled receptor activity"/>
    <property type="evidence" value="ECO:0007669"/>
    <property type="project" value="InterPro"/>
</dbReference>
<evidence type="ECO:0000259" key="6">
    <source>
        <dbReference type="PROSITE" id="PS50262"/>
    </source>
</evidence>
<dbReference type="SUPFAM" id="SSF81321">
    <property type="entry name" value="Family A G protein-coupled receptor-like"/>
    <property type="match status" value="1"/>
</dbReference>
<evidence type="ECO:0000256" key="2">
    <source>
        <dbReference type="ARBA" id="ARBA00022692"/>
    </source>
</evidence>
<name>A0A1S0UMJ7_LOALO</name>
<evidence type="ECO:0000256" key="1">
    <source>
        <dbReference type="ARBA" id="ARBA00004370"/>
    </source>
</evidence>
<reference evidence="7" key="1">
    <citation type="submission" date="2012-04" db="EMBL/GenBank/DDBJ databases">
        <title>The Genome Sequence of Loa loa.</title>
        <authorList>
            <consortium name="The Broad Institute Genome Sequencing Platform"/>
            <consortium name="Broad Institute Genome Sequencing Center for Infectious Disease"/>
            <person name="Nutman T.B."/>
            <person name="Fink D.L."/>
            <person name="Russ C."/>
            <person name="Young S."/>
            <person name="Zeng Q."/>
            <person name="Gargeya S."/>
            <person name="Alvarado L."/>
            <person name="Berlin A."/>
            <person name="Chapman S.B."/>
            <person name="Chen Z."/>
            <person name="Freedman E."/>
            <person name="Gellesch M."/>
            <person name="Goldberg J."/>
            <person name="Griggs A."/>
            <person name="Gujja S."/>
            <person name="Heilman E.R."/>
            <person name="Heiman D."/>
            <person name="Howarth C."/>
            <person name="Mehta T."/>
            <person name="Neiman D."/>
            <person name="Pearson M."/>
            <person name="Roberts A."/>
            <person name="Saif S."/>
            <person name="Shea T."/>
            <person name="Shenoy N."/>
            <person name="Sisk P."/>
            <person name="Stolte C."/>
            <person name="Sykes S."/>
            <person name="White J."/>
            <person name="Yandava C."/>
            <person name="Haas B."/>
            <person name="Henn M.R."/>
            <person name="Nusbaum C."/>
            <person name="Birren B."/>
        </authorList>
    </citation>
    <scope>NUCLEOTIDE SEQUENCE [LARGE SCALE GENOMIC DNA]</scope>
</reference>
<keyword evidence="2 5" id="KW-0812">Transmembrane</keyword>
<keyword evidence="3 5" id="KW-1133">Transmembrane helix</keyword>
<feature type="transmembrane region" description="Helical" evidence="5">
    <location>
        <begin position="330"/>
        <end position="360"/>
    </location>
</feature>
<dbReference type="PANTHER" id="PTHR46641">
    <property type="entry name" value="FMRFAMIDE RECEPTOR-RELATED"/>
    <property type="match status" value="1"/>
</dbReference>
<gene>
    <name evidence="7" type="ORF">LOAG_16445</name>
</gene>
<dbReference type="Gene3D" id="1.20.1070.10">
    <property type="entry name" value="Rhodopsin 7-helix transmembrane proteins"/>
    <property type="match status" value="1"/>
</dbReference>
<accession>A0A1S0UMJ7</accession>
<feature type="transmembrane region" description="Helical" evidence="5">
    <location>
        <begin position="155"/>
        <end position="179"/>
    </location>
</feature>
<dbReference type="KEGG" id="loa:LOAG_16445"/>
<dbReference type="AlphaFoldDB" id="A0A1S0UMJ7"/>
<feature type="transmembrane region" description="Helical" evidence="5">
    <location>
        <begin position="234"/>
        <end position="256"/>
    </location>
</feature>
<dbReference type="OMA" id="WRANYIS"/>
<evidence type="ECO:0000256" key="3">
    <source>
        <dbReference type="ARBA" id="ARBA00022989"/>
    </source>
</evidence>
<dbReference type="GeneID" id="9943467"/>
<evidence type="ECO:0000313" key="7">
    <source>
        <dbReference type="EMBL" id="EJD76686.1"/>
    </source>
</evidence>
<protein>
    <recommendedName>
        <fullName evidence="6">G-protein coupled receptors family 1 profile domain-containing protein</fullName>
    </recommendedName>
</protein>
<dbReference type="EMBL" id="JH712068">
    <property type="protein sequence ID" value="EJD76686.1"/>
    <property type="molecule type" value="Genomic_DNA"/>
</dbReference>
<dbReference type="InParanoid" id="A0A1S0UMJ7"/>
<dbReference type="OrthoDB" id="10011262at2759"/>
<feature type="domain" description="G-protein coupled receptors family 1 profile" evidence="6">
    <location>
        <begin position="171"/>
        <end position="444"/>
    </location>
</feature>
<dbReference type="InterPro" id="IPR017452">
    <property type="entry name" value="GPCR_Rhodpsn_7TM"/>
</dbReference>
<sequence>MTLKSFQKSDCYSVAMKKSLRVNWFGRSFFVMNATSSDFLMHYANEEKPGALFMPLILSVMDVVATDKISDTTNIAISNTSATVTSVDINALSPLFIPTVPSPHELILSSIKDSSNSTVGNGHQYDDESPEWCTILSVDCECHLSYQFYAYEERLLLGLITLPIIVFGLCANITSIRIFTHRFMFSSSINWYLAILSSSDTLILFSAFFVLSLPRLGEYTKTWSATRFSYWVAPYMYGLMTLAQTISVWMTTGMSVHRYIGVCLPFKTSTLLKTARVRIFILLLLGFSLLFNITRFFEVRVVNNCFRSNINAFIPVLAPSNLRLNQTYRLIFFGWAYTILMFVLPFTLLIILNSQVLLAIRRSNRLHRRQSVVPDESLKHAERKERQISIMLIAIVLVFLSCNTLAFVVNILENVGYDNALYVSLVTYNNFLVMVNASCNITIYMLFSDKYRLLLRHYMTCHWSKDGELLLTTNTP</sequence>
<organism evidence="7">
    <name type="scientific">Loa loa</name>
    <name type="common">Eye worm</name>
    <name type="synonym">Filaria loa</name>
    <dbReference type="NCBI Taxonomy" id="7209"/>
    <lineage>
        <taxon>Eukaryota</taxon>
        <taxon>Metazoa</taxon>
        <taxon>Ecdysozoa</taxon>
        <taxon>Nematoda</taxon>
        <taxon>Chromadorea</taxon>
        <taxon>Rhabditida</taxon>
        <taxon>Spirurina</taxon>
        <taxon>Spiruromorpha</taxon>
        <taxon>Filarioidea</taxon>
        <taxon>Onchocercidae</taxon>
        <taxon>Loa</taxon>
    </lineage>
</organism>
<feature type="transmembrane region" description="Helical" evidence="5">
    <location>
        <begin position="421"/>
        <end position="447"/>
    </location>
</feature>
<dbReference type="FunCoup" id="A0A1S0UMJ7">
    <property type="interactions" value="13"/>
</dbReference>
<dbReference type="PANTHER" id="PTHR46641:SF1">
    <property type="entry name" value="G-PROTEIN COUPLED RECEPTORS FAMILY 1 PROFILE DOMAIN-CONTAINING PROTEIN"/>
    <property type="match status" value="1"/>
</dbReference>
<dbReference type="PROSITE" id="PS50262">
    <property type="entry name" value="G_PROTEIN_RECEP_F1_2"/>
    <property type="match status" value="1"/>
</dbReference>
<dbReference type="CDD" id="cd14978">
    <property type="entry name" value="7tmA_FMRFamide_R-like"/>
    <property type="match status" value="1"/>
</dbReference>
<keyword evidence="4 5" id="KW-0472">Membrane</keyword>
<evidence type="ECO:0000256" key="5">
    <source>
        <dbReference type="SAM" id="Phobius"/>
    </source>
</evidence>
<dbReference type="PRINTS" id="PR00237">
    <property type="entry name" value="GPCRRHODOPSN"/>
</dbReference>
<evidence type="ECO:0000256" key="4">
    <source>
        <dbReference type="ARBA" id="ARBA00023136"/>
    </source>
</evidence>
<dbReference type="InterPro" id="IPR052954">
    <property type="entry name" value="GPCR-Ligand_Int"/>
</dbReference>
<proteinExistence type="predicted"/>
<dbReference type="GO" id="GO:0016020">
    <property type="term" value="C:membrane"/>
    <property type="evidence" value="ECO:0007669"/>
    <property type="project" value="UniProtKB-SubCell"/>
</dbReference>
<dbReference type="RefSeq" id="XP_020307470.1">
    <property type="nucleotide sequence ID" value="XM_020449097.1"/>
</dbReference>
<dbReference type="Pfam" id="PF00001">
    <property type="entry name" value="7tm_1"/>
    <property type="match status" value="1"/>
</dbReference>
<feature type="transmembrane region" description="Helical" evidence="5">
    <location>
        <begin position="388"/>
        <end position="409"/>
    </location>
</feature>